<sequence length="398" mass="42223">MCERAGPDSLVGMQDGGMVLCLCLAAPASTQQYGASPVPVIFYQSSSWNQTVGSDLGVPCSFRRAFWFLIVLGSGEIPPGETGYLFCMVRLRGCQQLFFFILFLLPTLGHQNCPAIMAEVSVNERTQAAGRRTPIVEGGHDREPSSSSSSVAASSAVNCNRSRRCTPPSPMSDAAQDWPYTNLAPQHLGWDIQTSSLVRSSIAPLVDGNTARTTSSELEPLERYVQIAERHEQIAVALSDSRTTSLPALPSTSEASDGPQSVNPSTTPTKPPSDRCCAADVNQSGSVAPPTPLPGLPRCEDGAGISASFSVDSATSTASEVELEIDDEKDTGAELDGATMRRIVAGMKRNRALSLGKPRTFRMPRVKRRSESIGSGGGGGSPSRKTEVKISGTSRRGL</sequence>
<keyword evidence="3" id="KW-1185">Reference proteome</keyword>
<name>A0AAN6WIE7_9PEZI</name>
<comment type="caution">
    <text evidence="2">The sequence shown here is derived from an EMBL/GenBank/DDBJ whole genome shotgun (WGS) entry which is preliminary data.</text>
</comment>
<feature type="compositionally biased region" description="Low complexity" evidence="1">
    <location>
        <begin position="145"/>
        <end position="160"/>
    </location>
</feature>
<dbReference type="Proteomes" id="UP001302126">
    <property type="component" value="Unassembled WGS sequence"/>
</dbReference>
<organism evidence="2 3">
    <name type="scientific">Podospora australis</name>
    <dbReference type="NCBI Taxonomy" id="1536484"/>
    <lineage>
        <taxon>Eukaryota</taxon>
        <taxon>Fungi</taxon>
        <taxon>Dikarya</taxon>
        <taxon>Ascomycota</taxon>
        <taxon>Pezizomycotina</taxon>
        <taxon>Sordariomycetes</taxon>
        <taxon>Sordariomycetidae</taxon>
        <taxon>Sordariales</taxon>
        <taxon>Podosporaceae</taxon>
        <taxon>Podospora</taxon>
    </lineage>
</organism>
<reference evidence="2" key="1">
    <citation type="journal article" date="2023" name="Mol. Phylogenet. Evol.">
        <title>Genome-scale phylogeny and comparative genomics of the fungal order Sordariales.</title>
        <authorList>
            <person name="Hensen N."/>
            <person name="Bonometti L."/>
            <person name="Westerberg I."/>
            <person name="Brannstrom I.O."/>
            <person name="Guillou S."/>
            <person name="Cros-Aarteil S."/>
            <person name="Calhoun S."/>
            <person name="Haridas S."/>
            <person name="Kuo A."/>
            <person name="Mondo S."/>
            <person name="Pangilinan J."/>
            <person name="Riley R."/>
            <person name="LaButti K."/>
            <person name="Andreopoulos B."/>
            <person name="Lipzen A."/>
            <person name="Chen C."/>
            <person name="Yan M."/>
            <person name="Daum C."/>
            <person name="Ng V."/>
            <person name="Clum A."/>
            <person name="Steindorff A."/>
            <person name="Ohm R.A."/>
            <person name="Martin F."/>
            <person name="Silar P."/>
            <person name="Natvig D.O."/>
            <person name="Lalanne C."/>
            <person name="Gautier V."/>
            <person name="Ament-Velasquez S.L."/>
            <person name="Kruys A."/>
            <person name="Hutchinson M.I."/>
            <person name="Powell A.J."/>
            <person name="Barry K."/>
            <person name="Miller A.N."/>
            <person name="Grigoriev I.V."/>
            <person name="Debuchy R."/>
            <person name="Gladieux P."/>
            <person name="Hiltunen Thoren M."/>
            <person name="Johannesson H."/>
        </authorList>
    </citation>
    <scope>NUCLEOTIDE SEQUENCE</scope>
    <source>
        <strain evidence="2">PSN309</strain>
    </source>
</reference>
<feature type="compositionally biased region" description="Basic residues" evidence="1">
    <location>
        <begin position="359"/>
        <end position="368"/>
    </location>
</feature>
<evidence type="ECO:0000313" key="3">
    <source>
        <dbReference type="Proteomes" id="UP001302126"/>
    </source>
</evidence>
<protein>
    <submittedName>
        <fullName evidence="2">Uncharacterized protein</fullName>
    </submittedName>
</protein>
<feature type="region of interest" description="Disordered" evidence="1">
    <location>
        <begin position="238"/>
        <end position="294"/>
    </location>
</feature>
<dbReference type="EMBL" id="MU864654">
    <property type="protein sequence ID" value="KAK4182475.1"/>
    <property type="molecule type" value="Genomic_DNA"/>
</dbReference>
<feature type="compositionally biased region" description="Polar residues" evidence="1">
    <location>
        <begin position="240"/>
        <end position="268"/>
    </location>
</feature>
<feature type="region of interest" description="Disordered" evidence="1">
    <location>
        <begin position="354"/>
        <end position="398"/>
    </location>
</feature>
<accession>A0AAN6WIE7</accession>
<proteinExistence type="predicted"/>
<reference evidence="2" key="2">
    <citation type="submission" date="2023-05" db="EMBL/GenBank/DDBJ databases">
        <authorList>
            <consortium name="Lawrence Berkeley National Laboratory"/>
            <person name="Steindorff A."/>
            <person name="Hensen N."/>
            <person name="Bonometti L."/>
            <person name="Westerberg I."/>
            <person name="Brannstrom I.O."/>
            <person name="Guillou S."/>
            <person name="Cros-Aarteil S."/>
            <person name="Calhoun S."/>
            <person name="Haridas S."/>
            <person name="Kuo A."/>
            <person name="Mondo S."/>
            <person name="Pangilinan J."/>
            <person name="Riley R."/>
            <person name="Labutti K."/>
            <person name="Andreopoulos B."/>
            <person name="Lipzen A."/>
            <person name="Chen C."/>
            <person name="Yanf M."/>
            <person name="Daum C."/>
            <person name="Ng V."/>
            <person name="Clum A."/>
            <person name="Ohm R."/>
            <person name="Martin F."/>
            <person name="Silar P."/>
            <person name="Natvig D."/>
            <person name="Lalanne C."/>
            <person name="Gautier V."/>
            <person name="Ament-Velasquez S.L."/>
            <person name="Kruys A."/>
            <person name="Hutchinson M.I."/>
            <person name="Powell A.J."/>
            <person name="Barry K."/>
            <person name="Miller A.N."/>
            <person name="Grigoriev I.V."/>
            <person name="Debuchy R."/>
            <person name="Gladieux P."/>
            <person name="Thoren M.H."/>
            <person name="Johannesson H."/>
        </authorList>
    </citation>
    <scope>NUCLEOTIDE SEQUENCE</scope>
    <source>
        <strain evidence="2">PSN309</strain>
    </source>
</reference>
<dbReference type="AlphaFoldDB" id="A0AAN6WIE7"/>
<feature type="region of interest" description="Disordered" evidence="1">
    <location>
        <begin position="130"/>
        <end position="177"/>
    </location>
</feature>
<evidence type="ECO:0000313" key="2">
    <source>
        <dbReference type="EMBL" id="KAK4182475.1"/>
    </source>
</evidence>
<evidence type="ECO:0000256" key="1">
    <source>
        <dbReference type="SAM" id="MobiDB-lite"/>
    </source>
</evidence>
<gene>
    <name evidence="2" type="ORF">QBC35DRAFT_468072</name>
</gene>